<dbReference type="InterPro" id="IPR009003">
    <property type="entry name" value="Peptidase_S1_PA"/>
</dbReference>
<dbReference type="PANTHER" id="PTHR43019">
    <property type="entry name" value="SERINE ENDOPROTEASE DEGS"/>
    <property type="match status" value="1"/>
</dbReference>
<dbReference type="Pfam" id="PF13365">
    <property type="entry name" value="Trypsin_2"/>
    <property type="match status" value="1"/>
</dbReference>
<dbReference type="PANTHER" id="PTHR43019:SF23">
    <property type="entry name" value="PROTEASE DO-LIKE 5, CHLOROPLASTIC"/>
    <property type="match status" value="1"/>
</dbReference>
<dbReference type="GO" id="GO:0004252">
    <property type="term" value="F:serine-type endopeptidase activity"/>
    <property type="evidence" value="ECO:0007669"/>
    <property type="project" value="InterPro"/>
</dbReference>
<dbReference type="SUPFAM" id="SSF50494">
    <property type="entry name" value="Trypsin-like serine proteases"/>
    <property type="match status" value="1"/>
</dbReference>
<evidence type="ECO:0000313" key="4">
    <source>
        <dbReference type="EMBL" id="BCJ99210.1"/>
    </source>
</evidence>
<accession>A0A7I8DLG9</accession>
<reference evidence="4 5" key="1">
    <citation type="submission" date="2020-08" db="EMBL/GenBank/DDBJ databases">
        <title>Draft genome sequencing of an Anaerocolumna strain isolated from anoxic soil subjected to BSD treatment.</title>
        <authorList>
            <person name="Uek A."/>
            <person name="Tonouchi A."/>
        </authorList>
    </citation>
    <scope>NUCLEOTIDE SEQUENCE [LARGE SCALE GENOMIC DNA]</scope>
    <source>
        <strain evidence="4 5">CTTW</strain>
    </source>
</reference>
<dbReference type="Proteomes" id="UP000515703">
    <property type="component" value="Chromosome"/>
</dbReference>
<gene>
    <name evidence="4" type="ORF">bsdcttw_22510</name>
</gene>
<keyword evidence="1" id="KW-0812">Transmembrane</keyword>
<dbReference type="Gene3D" id="2.60.200.20">
    <property type="match status" value="1"/>
</dbReference>
<reference evidence="4 5" key="2">
    <citation type="submission" date="2020-08" db="EMBL/GenBank/DDBJ databases">
        <authorList>
            <person name="Ueki A."/>
            <person name="Tonouchi A."/>
        </authorList>
    </citation>
    <scope>NUCLEOTIDE SEQUENCE [LARGE SCALE GENOMIC DNA]</scope>
    <source>
        <strain evidence="4 5">CTTW</strain>
    </source>
</reference>
<feature type="signal peptide" evidence="2">
    <location>
        <begin position="1"/>
        <end position="27"/>
    </location>
</feature>
<feature type="chain" id="PRO_5029829095" description="FHA domain-containing protein" evidence="2">
    <location>
        <begin position="28"/>
        <end position="422"/>
    </location>
</feature>
<evidence type="ECO:0000256" key="2">
    <source>
        <dbReference type="SAM" id="SignalP"/>
    </source>
</evidence>
<organism evidence="4 5">
    <name type="scientific">Anaerocolumna chitinilytica</name>
    <dbReference type="NCBI Taxonomy" id="1727145"/>
    <lineage>
        <taxon>Bacteria</taxon>
        <taxon>Bacillati</taxon>
        <taxon>Bacillota</taxon>
        <taxon>Clostridia</taxon>
        <taxon>Lachnospirales</taxon>
        <taxon>Lachnospiraceae</taxon>
        <taxon>Anaerocolumna</taxon>
    </lineage>
</organism>
<dbReference type="EMBL" id="AP023368">
    <property type="protein sequence ID" value="BCJ99210.1"/>
    <property type="molecule type" value="Genomic_DNA"/>
</dbReference>
<keyword evidence="5" id="KW-1185">Reference proteome</keyword>
<dbReference type="InterPro" id="IPR008984">
    <property type="entry name" value="SMAD_FHA_dom_sf"/>
</dbReference>
<feature type="domain" description="FHA" evidence="3">
    <location>
        <begin position="339"/>
        <end position="393"/>
    </location>
</feature>
<dbReference type="InterPro" id="IPR001940">
    <property type="entry name" value="Peptidase_S1C"/>
</dbReference>
<keyword evidence="1" id="KW-1133">Transmembrane helix</keyword>
<sequence length="422" mass="46067">MKKKIKTFITTLIITLLFTTGIGSAYASSFSQSTLDGVVYIITAIPNYVEENKVFYAAGTGFFVGKTGENPQYILTNCHVIEDFLVSGGGAGPGKLEIAYDKDTYEEAYVVTYNKEKDIAVLKLSKPTKNRSALKLKTVDETAVGTPVFAVGYPYTSDGTINAVNYYGKNDATVTAGTISRMILESGTGTQLLQMDVNINSGNSGGPLVDPKGDVLGIDSYGSSLDDDMNYAVSIEEAIPLLKNNNIPYEIAKDFNFNKLLIPVIAAVIILFGIIILIIALSRGKKKKMYQPAPNIPVLGQQVFETNQQVPVRQPAVAILRLMSSQHLGKSVTVTSQPVYIGRDPSVCRIVYKEGTPGVSSKHCQIYYDDRNQVFILTDLKSTYGTFLAGGKKLDPNVPYPLKVKDSFYLGEKDNLIYVDME</sequence>
<feature type="transmembrane region" description="Helical" evidence="1">
    <location>
        <begin position="260"/>
        <end position="281"/>
    </location>
</feature>
<dbReference type="SUPFAM" id="SSF49879">
    <property type="entry name" value="SMAD/FHA domain"/>
    <property type="match status" value="1"/>
</dbReference>
<proteinExistence type="predicted"/>
<dbReference type="CDD" id="cd00060">
    <property type="entry name" value="FHA"/>
    <property type="match status" value="1"/>
</dbReference>
<evidence type="ECO:0000259" key="3">
    <source>
        <dbReference type="PROSITE" id="PS50006"/>
    </source>
</evidence>
<dbReference type="KEGG" id="acht:bsdcttw_22510"/>
<dbReference type="InterPro" id="IPR000253">
    <property type="entry name" value="FHA_dom"/>
</dbReference>
<protein>
    <recommendedName>
        <fullName evidence="3">FHA domain-containing protein</fullName>
    </recommendedName>
</protein>
<dbReference type="Gene3D" id="2.40.10.120">
    <property type="match status" value="1"/>
</dbReference>
<dbReference type="PROSITE" id="PS50006">
    <property type="entry name" value="FHA_DOMAIN"/>
    <property type="match status" value="1"/>
</dbReference>
<evidence type="ECO:0000313" key="5">
    <source>
        <dbReference type="Proteomes" id="UP000515703"/>
    </source>
</evidence>
<dbReference type="RefSeq" id="WP_185259482.1">
    <property type="nucleotide sequence ID" value="NZ_AP023368.1"/>
</dbReference>
<dbReference type="AlphaFoldDB" id="A0A7I8DLG9"/>
<keyword evidence="1" id="KW-0472">Membrane</keyword>
<dbReference type="GO" id="GO:0006508">
    <property type="term" value="P:proteolysis"/>
    <property type="evidence" value="ECO:0007669"/>
    <property type="project" value="InterPro"/>
</dbReference>
<dbReference type="PRINTS" id="PR00834">
    <property type="entry name" value="PROTEASES2C"/>
</dbReference>
<dbReference type="Pfam" id="PF00498">
    <property type="entry name" value="FHA"/>
    <property type="match status" value="1"/>
</dbReference>
<dbReference type="SMART" id="SM00240">
    <property type="entry name" value="FHA"/>
    <property type="match status" value="1"/>
</dbReference>
<name>A0A7I8DLG9_9FIRM</name>
<evidence type="ECO:0000256" key="1">
    <source>
        <dbReference type="SAM" id="Phobius"/>
    </source>
</evidence>
<keyword evidence="2" id="KW-0732">Signal</keyword>